<reference evidence="2 3" key="1">
    <citation type="submission" date="2019-03" db="EMBL/GenBank/DDBJ databases">
        <title>Genomic Encyclopedia of Type Strains, Phase IV (KMG-IV): sequencing the most valuable type-strain genomes for metagenomic binning, comparative biology and taxonomic classification.</title>
        <authorList>
            <person name="Goeker M."/>
        </authorList>
    </citation>
    <scope>NUCLEOTIDE SEQUENCE [LARGE SCALE GENOMIC DNA]</scope>
    <source>
        <strain evidence="2 3">DSM 24629</strain>
    </source>
</reference>
<dbReference type="OrthoDB" id="2599297at2"/>
<dbReference type="RefSeq" id="WP_132249923.1">
    <property type="nucleotide sequence ID" value="NZ_SMAL01000001.1"/>
</dbReference>
<accession>A0A4R3MSK6</accession>
<evidence type="ECO:0000256" key="1">
    <source>
        <dbReference type="SAM" id="Phobius"/>
    </source>
</evidence>
<sequence>MGRYKRNGFRLLIALIIIIILLLSVGIIYGNDYIKRYRFNHVEKIYENVYMEDGYIAEPENVIHDDWLTDFAGGKKEQFIVRIGQVLYNQSEVNKEAYIEIESNNEKIELIANGGSYEYYDITNKIKRKTLNFLTGKRLEGNEVIKDYTEGKNTIVLIIDYDEDGNGTPKVIYCSDDQSFKQPKNNYYRLSIRN</sequence>
<keyword evidence="1" id="KW-1133">Transmembrane helix</keyword>
<name>A0A4R3MSK6_9FIRM</name>
<dbReference type="AlphaFoldDB" id="A0A4R3MSK6"/>
<feature type="transmembrane region" description="Helical" evidence="1">
    <location>
        <begin position="12"/>
        <end position="30"/>
    </location>
</feature>
<keyword evidence="1" id="KW-0472">Membrane</keyword>
<keyword evidence="3" id="KW-1185">Reference proteome</keyword>
<proteinExistence type="predicted"/>
<evidence type="ECO:0000313" key="3">
    <source>
        <dbReference type="Proteomes" id="UP000294902"/>
    </source>
</evidence>
<comment type="caution">
    <text evidence="2">The sequence shown here is derived from an EMBL/GenBank/DDBJ whole genome shotgun (WGS) entry which is preliminary data.</text>
</comment>
<dbReference type="EMBL" id="SMAL01000001">
    <property type="protein sequence ID" value="TCT17218.1"/>
    <property type="molecule type" value="Genomic_DNA"/>
</dbReference>
<organism evidence="2 3">
    <name type="scientific">Natranaerovirga pectinivora</name>
    <dbReference type="NCBI Taxonomy" id="682400"/>
    <lineage>
        <taxon>Bacteria</taxon>
        <taxon>Bacillati</taxon>
        <taxon>Bacillota</taxon>
        <taxon>Clostridia</taxon>
        <taxon>Lachnospirales</taxon>
        <taxon>Natranaerovirgaceae</taxon>
        <taxon>Natranaerovirga</taxon>
    </lineage>
</organism>
<gene>
    <name evidence="2" type="ORF">EDC18_101516</name>
</gene>
<keyword evidence="1" id="KW-0812">Transmembrane</keyword>
<evidence type="ECO:0000313" key="2">
    <source>
        <dbReference type="EMBL" id="TCT17218.1"/>
    </source>
</evidence>
<protein>
    <submittedName>
        <fullName evidence="2">Uncharacterized protein</fullName>
    </submittedName>
</protein>
<dbReference type="Proteomes" id="UP000294902">
    <property type="component" value="Unassembled WGS sequence"/>
</dbReference>